<organism evidence="3 4">
    <name type="scientific">Melanomma pulvis-pyrius CBS 109.77</name>
    <dbReference type="NCBI Taxonomy" id="1314802"/>
    <lineage>
        <taxon>Eukaryota</taxon>
        <taxon>Fungi</taxon>
        <taxon>Dikarya</taxon>
        <taxon>Ascomycota</taxon>
        <taxon>Pezizomycotina</taxon>
        <taxon>Dothideomycetes</taxon>
        <taxon>Pleosporomycetidae</taxon>
        <taxon>Pleosporales</taxon>
        <taxon>Melanommataceae</taxon>
        <taxon>Melanomma</taxon>
    </lineage>
</organism>
<sequence>MAGVTWIIWVMLLKPRMMVDARLLNVTGASLPSPGPVTCAPPQPRASYFTPSGGSPRLGMQWYADCTHRLLTQGRVILTPWTWRSLLSSLNASFRLCSTFSRSINLPSSIPYINSLTSLFLALFAFLAFLTFLLPSTRNGPVKNMYMYVDWNDRSMSITFHTFVAIA</sequence>
<dbReference type="Proteomes" id="UP000799757">
    <property type="component" value="Unassembled WGS sequence"/>
</dbReference>
<dbReference type="AlphaFoldDB" id="A0A6A6XPQ2"/>
<accession>A0A6A6XPQ2</accession>
<feature type="signal peptide" evidence="2">
    <location>
        <begin position="1"/>
        <end position="21"/>
    </location>
</feature>
<evidence type="ECO:0000313" key="3">
    <source>
        <dbReference type="EMBL" id="KAF2798410.1"/>
    </source>
</evidence>
<reference evidence="3" key="1">
    <citation type="journal article" date="2020" name="Stud. Mycol.">
        <title>101 Dothideomycetes genomes: a test case for predicting lifestyles and emergence of pathogens.</title>
        <authorList>
            <person name="Haridas S."/>
            <person name="Albert R."/>
            <person name="Binder M."/>
            <person name="Bloem J."/>
            <person name="Labutti K."/>
            <person name="Salamov A."/>
            <person name="Andreopoulos B."/>
            <person name="Baker S."/>
            <person name="Barry K."/>
            <person name="Bills G."/>
            <person name="Bluhm B."/>
            <person name="Cannon C."/>
            <person name="Castanera R."/>
            <person name="Culley D."/>
            <person name="Daum C."/>
            <person name="Ezra D."/>
            <person name="Gonzalez J."/>
            <person name="Henrissat B."/>
            <person name="Kuo A."/>
            <person name="Liang C."/>
            <person name="Lipzen A."/>
            <person name="Lutzoni F."/>
            <person name="Magnuson J."/>
            <person name="Mondo S."/>
            <person name="Nolan M."/>
            <person name="Ohm R."/>
            <person name="Pangilinan J."/>
            <person name="Park H.-J."/>
            <person name="Ramirez L."/>
            <person name="Alfaro M."/>
            <person name="Sun H."/>
            <person name="Tritt A."/>
            <person name="Yoshinaga Y."/>
            <person name="Zwiers L.-H."/>
            <person name="Turgeon B."/>
            <person name="Goodwin S."/>
            <person name="Spatafora J."/>
            <person name="Crous P."/>
            <person name="Grigoriev I."/>
        </authorList>
    </citation>
    <scope>NUCLEOTIDE SEQUENCE</scope>
    <source>
        <strain evidence="3">CBS 109.77</strain>
    </source>
</reference>
<name>A0A6A6XPQ2_9PLEO</name>
<keyword evidence="4" id="KW-1185">Reference proteome</keyword>
<keyword evidence="1" id="KW-0812">Transmembrane</keyword>
<keyword evidence="1" id="KW-0472">Membrane</keyword>
<evidence type="ECO:0000256" key="2">
    <source>
        <dbReference type="SAM" id="SignalP"/>
    </source>
</evidence>
<keyword evidence="1" id="KW-1133">Transmembrane helix</keyword>
<protein>
    <submittedName>
        <fullName evidence="3">Uncharacterized protein</fullName>
    </submittedName>
</protein>
<gene>
    <name evidence="3" type="ORF">K505DRAFT_106743</name>
</gene>
<feature type="chain" id="PRO_5025671855" evidence="2">
    <location>
        <begin position="22"/>
        <end position="167"/>
    </location>
</feature>
<keyword evidence="2" id="KW-0732">Signal</keyword>
<evidence type="ECO:0000313" key="4">
    <source>
        <dbReference type="Proteomes" id="UP000799757"/>
    </source>
</evidence>
<evidence type="ECO:0000256" key="1">
    <source>
        <dbReference type="SAM" id="Phobius"/>
    </source>
</evidence>
<feature type="transmembrane region" description="Helical" evidence="1">
    <location>
        <begin position="112"/>
        <end position="134"/>
    </location>
</feature>
<dbReference type="EMBL" id="MU001784">
    <property type="protein sequence ID" value="KAF2798410.1"/>
    <property type="molecule type" value="Genomic_DNA"/>
</dbReference>
<proteinExistence type="predicted"/>